<evidence type="ECO:0000256" key="1">
    <source>
        <dbReference type="ARBA" id="ARBA00004651"/>
    </source>
</evidence>
<evidence type="ECO:0000256" key="5">
    <source>
        <dbReference type="ARBA" id="ARBA00023136"/>
    </source>
</evidence>
<keyword evidence="5 6" id="KW-0472">Membrane</keyword>
<comment type="subcellular location">
    <subcellularLocation>
        <location evidence="1">Cell membrane</location>
        <topology evidence="1">Multi-pass membrane protein</topology>
    </subcellularLocation>
</comment>
<reference evidence="8 9" key="1">
    <citation type="submission" date="2019-06" db="EMBL/GenBank/DDBJ databases">
        <title>Sequencing the genomes of 1000 actinobacteria strains.</title>
        <authorList>
            <person name="Klenk H.-P."/>
        </authorList>
    </citation>
    <scope>NUCLEOTIDE SEQUENCE [LARGE SCALE GENOMIC DNA]</scope>
    <source>
        <strain evidence="8 9">DSM 102200</strain>
    </source>
</reference>
<evidence type="ECO:0000259" key="7">
    <source>
        <dbReference type="Pfam" id="PF02687"/>
    </source>
</evidence>
<feature type="domain" description="ABC3 transporter permease C-terminal" evidence="7">
    <location>
        <begin position="260"/>
        <end position="379"/>
    </location>
</feature>
<evidence type="ECO:0000256" key="3">
    <source>
        <dbReference type="ARBA" id="ARBA00022692"/>
    </source>
</evidence>
<feature type="transmembrane region" description="Helical" evidence="6">
    <location>
        <begin position="796"/>
        <end position="814"/>
    </location>
</feature>
<feature type="transmembrane region" description="Helical" evidence="6">
    <location>
        <begin position="399"/>
        <end position="419"/>
    </location>
</feature>
<keyword evidence="4 6" id="KW-1133">Transmembrane helix</keyword>
<protein>
    <submittedName>
        <fullName evidence="8">Putative ABC transport system permease protein</fullName>
    </submittedName>
</protein>
<dbReference type="AlphaFoldDB" id="A0A543CUA6"/>
<feature type="transmembrane region" description="Helical" evidence="6">
    <location>
        <begin position="425"/>
        <end position="447"/>
    </location>
</feature>
<feature type="transmembrane region" description="Helical" evidence="6">
    <location>
        <begin position="260"/>
        <end position="282"/>
    </location>
</feature>
<dbReference type="RefSeq" id="WP_141962053.1">
    <property type="nucleotide sequence ID" value="NZ_VFOZ01000001.1"/>
</dbReference>
<comment type="caution">
    <text evidence="8">The sequence shown here is derived from an EMBL/GenBank/DDBJ whole genome shotgun (WGS) entry which is preliminary data.</text>
</comment>
<sequence>MLYLALRMARYRIAALVAIACAALGGAAFITGIGVLAESGFRSHAPVGRLAGADVVVSAGQSYKATGGEPAIALPERARVPGDLAGRLARLPGVTAAIGDLSFPAAVLDRHGAVVPAGDPRTAGHGWASTGLLEHAPVTGTPPAGPAEIALDRRTAAAAGVTAGGQVSVVAAGHRATYRVSAVIGAPGIYFADATAARLAGPGVDLVALRTAPGARTSVTAKVHEAARGLNVSTGAARGDVEAPDTATGRGTLPLLASSLAGVTLLVVGFIVGGALAVSIGSQRRDLALMRAVGATPRQVRRLAALQATIVTVAALVPGVPLGYLLAERLRLLLVSTGMLPSSLPLTFSPLPAVAAVILLLLVVRVSSWCAAFRTARMPATEAVAESRSEPRDPSKGRAFAGLLLIVGATVLSVGPLLARSQAGAAVTALAGIIATIGLALAGPVMVGRIAHTLARRLPVGVAASTWLAVANSRGYALRVAGAITTLAMAVVFTLTYALTQTTVLKATSADVSDGTRAQFTMTAPGLGGVPDDLPAAVRATRGVKAVAPVTSTAVIWPYKMFGDIQADSQPARILNPAAPGVLDLDVRAGDLADLTGATVAVASDAAKTRHAPLDGTVNLILGDGAHVSARVVAVYGRGLGFGPVAISRDLAAGHTATRLDQSLLIRTDGTAAARRGLTALAASRPGLALGDSGTADNGDAVPPELWINVAVLTVLLGYLLLGIANKLVATTAGRRHEFAALQLIGATPGQIRKMMRREAALICTVALGTGFLLSVVPLVLLSIGFLHRPWPAGPIWLPPGVALVVAAIAFLTMEIPTRRALRIPPAQALTRG</sequence>
<keyword evidence="3 6" id="KW-0812">Transmembrane</keyword>
<feature type="transmembrane region" description="Helical" evidence="6">
    <location>
        <begin position="706"/>
        <end position="729"/>
    </location>
</feature>
<feature type="transmembrane region" description="Helical" evidence="6">
    <location>
        <begin position="476"/>
        <end position="499"/>
    </location>
</feature>
<dbReference type="EMBL" id="VFOZ01000001">
    <property type="protein sequence ID" value="TQM00676.1"/>
    <property type="molecule type" value="Genomic_DNA"/>
</dbReference>
<dbReference type="Pfam" id="PF02687">
    <property type="entry name" value="FtsX"/>
    <property type="match status" value="2"/>
</dbReference>
<dbReference type="PANTHER" id="PTHR30287">
    <property type="entry name" value="MEMBRANE COMPONENT OF PREDICTED ABC SUPERFAMILY METABOLITE UPTAKE TRANSPORTER"/>
    <property type="match status" value="1"/>
</dbReference>
<feature type="domain" description="ABC3 transporter permease C-terminal" evidence="7">
    <location>
        <begin position="712"/>
        <end position="826"/>
    </location>
</feature>
<dbReference type="Proteomes" id="UP000316096">
    <property type="component" value="Unassembled WGS sequence"/>
</dbReference>
<proteinExistence type="predicted"/>
<dbReference type="OrthoDB" id="3223244at2"/>
<gene>
    <name evidence="8" type="ORF">FB559_6393</name>
</gene>
<dbReference type="GO" id="GO:0005886">
    <property type="term" value="C:plasma membrane"/>
    <property type="evidence" value="ECO:0007669"/>
    <property type="project" value="UniProtKB-SubCell"/>
</dbReference>
<evidence type="ECO:0000313" key="9">
    <source>
        <dbReference type="Proteomes" id="UP000316096"/>
    </source>
</evidence>
<organism evidence="8 9">
    <name type="scientific">Actinoallomurus bryophytorum</name>
    <dbReference type="NCBI Taxonomy" id="1490222"/>
    <lineage>
        <taxon>Bacteria</taxon>
        <taxon>Bacillati</taxon>
        <taxon>Actinomycetota</taxon>
        <taxon>Actinomycetes</taxon>
        <taxon>Streptosporangiales</taxon>
        <taxon>Thermomonosporaceae</taxon>
        <taxon>Actinoallomurus</taxon>
    </lineage>
</organism>
<dbReference type="PANTHER" id="PTHR30287:SF1">
    <property type="entry name" value="INNER MEMBRANE PROTEIN"/>
    <property type="match status" value="1"/>
</dbReference>
<feature type="transmembrane region" description="Helical" evidence="6">
    <location>
        <begin position="760"/>
        <end position="784"/>
    </location>
</feature>
<evidence type="ECO:0000256" key="6">
    <source>
        <dbReference type="SAM" id="Phobius"/>
    </source>
</evidence>
<feature type="transmembrane region" description="Helical" evidence="6">
    <location>
        <begin position="346"/>
        <end position="364"/>
    </location>
</feature>
<name>A0A543CUA6_9ACTN</name>
<evidence type="ECO:0000256" key="4">
    <source>
        <dbReference type="ARBA" id="ARBA00022989"/>
    </source>
</evidence>
<keyword evidence="2" id="KW-1003">Cell membrane</keyword>
<evidence type="ECO:0000313" key="8">
    <source>
        <dbReference type="EMBL" id="TQM00676.1"/>
    </source>
</evidence>
<feature type="transmembrane region" description="Helical" evidence="6">
    <location>
        <begin position="303"/>
        <end position="326"/>
    </location>
</feature>
<evidence type="ECO:0000256" key="2">
    <source>
        <dbReference type="ARBA" id="ARBA00022475"/>
    </source>
</evidence>
<accession>A0A543CUA6</accession>
<dbReference type="InterPro" id="IPR038766">
    <property type="entry name" value="Membrane_comp_ABC_pdt"/>
</dbReference>
<keyword evidence="9" id="KW-1185">Reference proteome</keyword>
<dbReference type="InterPro" id="IPR003838">
    <property type="entry name" value="ABC3_permease_C"/>
</dbReference>